<feature type="compositionally biased region" description="Low complexity" evidence="1">
    <location>
        <begin position="23"/>
        <end position="36"/>
    </location>
</feature>
<dbReference type="PANTHER" id="PTHR31110">
    <property type="entry name" value="PESTICIDAL CRYSTAL CRY8BA PROTEIN"/>
    <property type="match status" value="1"/>
</dbReference>
<feature type="region of interest" description="Disordered" evidence="1">
    <location>
        <begin position="454"/>
        <end position="474"/>
    </location>
</feature>
<feature type="compositionally biased region" description="Basic and acidic residues" evidence="1">
    <location>
        <begin position="142"/>
        <end position="153"/>
    </location>
</feature>
<sequence length="1150" mass="124685">MWQAVEVEEEDAPPPWAQPWVATPEEMTTPPESESPAACVIDVESGPSTSYSFEGRAASRYGSPFFSPAAASGPGRAHLHRYGGGGGSGAGTPGSFEPAVSRDARRGDGPCLAPSAPSFVGGGEPHPRGGLDPKLRSPPAHRARDASAPDQHSRPGVSAPGLAPYGPGPDERVPSEPRSRSCDARQEGRGIGLDPLRESPALRMLVYEACLRLCFASCLEVGTSGQQGADPRRQSGSSLPDGRHFAEDNFALLRRSFGVERAVLQPLQRGRERGKQGRRGLAANTTDESKERDVMVQGRRAPSAIRLVVSFDEARIVPGEGGAAQVQTPHSSGHGFLHTIGRRLRHPTSSGRPKSLYCHVRLSSSPRDQEKRAKIGSSSSANREVELEVGAGAADEDVVEISVRTKAGQAVGTAQLAVSACMDSEDGGGAACKQHALAVRGRGGEVAGTLRLTTRAEGSSPAGEGDGCGGDGSGASADLEDGLDASKGYDVLLQVALRANGFRRRNLLITKPWHFLLNAFAREYNVPGSTCILQFLKWVVRAATPTTECMDILCQLLPRVLKEKHQQDLCASEQQLLSRILVQVEDLLSKTFQGIKSLSGREASGLCSGHQLAPRDHFPSPVIQKALFLYSQLHDLLAPASQGKLEDHLRRGAHHRFGRIVRDAQDQCQGERGALGDTAGYLAASKIFDALRQELELDQALHRSGLLPAFVNFPEISNAQYAELLYDHLGDLLVSKPPDDFSDALDQLFRSASLYETQQSKFGLAGPKGKSAFVLFSDHVQTWIQRDCTWLCAKLTAKEVSQEISQAERTLGSLHSDHHGHHGHGNGHLYLIPLFRKQNGVFDKVQAFLGKYSGIVKRWPDWVPVLEQSCCKILRQLLRSLGEASGHAGGALGSAPPASGAHHHADQGFDQSIKQMFGCKNTREHAARLSITDAVLLNAERQMLSFVPKLRSAVSALTSGLPRQKGGLPAGVDFRHVEEETRTSYAQAAQRCVLLLSEAPCHRLKRILKDQAKYKPNESSGEVEDVKTLLKPYLTLIDQVLGDHRKMLTSKVWRDVCRGMWDLAAAELLKFVERIHNDKENASGGGFRVRVMTSEVSQILEEFFQQGLHQVLGSEVNERDLQTPFSAKKLRERICGGNRDLSASDSFSVY</sequence>
<evidence type="ECO:0000256" key="1">
    <source>
        <dbReference type="SAM" id="MobiDB-lite"/>
    </source>
</evidence>
<gene>
    <name evidence="2" type="ORF">HKI87_08g51320</name>
</gene>
<feature type="compositionally biased region" description="Gly residues" evidence="1">
    <location>
        <begin position="464"/>
        <end position="473"/>
    </location>
</feature>
<dbReference type="AlphaFoldDB" id="A0AAX4PCH1"/>
<feature type="compositionally biased region" description="Gly residues" evidence="1">
    <location>
        <begin position="82"/>
        <end position="92"/>
    </location>
</feature>
<organism evidence="2 3">
    <name type="scientific">Chloropicon roscoffensis</name>
    <dbReference type="NCBI Taxonomy" id="1461544"/>
    <lineage>
        <taxon>Eukaryota</taxon>
        <taxon>Viridiplantae</taxon>
        <taxon>Chlorophyta</taxon>
        <taxon>Chloropicophyceae</taxon>
        <taxon>Chloropicales</taxon>
        <taxon>Chloropicaceae</taxon>
        <taxon>Chloropicon</taxon>
    </lineage>
</organism>
<feature type="compositionally biased region" description="Acidic residues" evidence="1">
    <location>
        <begin position="1"/>
        <end position="12"/>
    </location>
</feature>
<name>A0AAX4PCH1_9CHLO</name>
<dbReference type="PANTHER" id="PTHR31110:SF2">
    <property type="entry name" value="PESTICIDAL CRYSTAL CRY8BA PROTEIN"/>
    <property type="match status" value="1"/>
</dbReference>
<reference evidence="2 3" key="1">
    <citation type="submission" date="2024-03" db="EMBL/GenBank/DDBJ databases">
        <title>Complete genome sequence of the green alga Chloropicon roscoffensis RCC1871.</title>
        <authorList>
            <person name="Lemieux C."/>
            <person name="Pombert J.-F."/>
            <person name="Otis C."/>
            <person name="Turmel M."/>
        </authorList>
    </citation>
    <scope>NUCLEOTIDE SEQUENCE [LARGE SCALE GENOMIC DNA]</scope>
    <source>
        <strain evidence="2 3">RCC1871</strain>
    </source>
</reference>
<keyword evidence="3" id="KW-1185">Reference proteome</keyword>
<evidence type="ECO:0000313" key="3">
    <source>
        <dbReference type="Proteomes" id="UP001472866"/>
    </source>
</evidence>
<feature type="region of interest" description="Disordered" evidence="1">
    <location>
        <begin position="223"/>
        <end position="243"/>
    </location>
</feature>
<proteinExistence type="predicted"/>
<feature type="region of interest" description="Disordered" evidence="1">
    <location>
        <begin position="269"/>
        <end position="297"/>
    </location>
</feature>
<protein>
    <recommendedName>
        <fullName evidence="4">MHD2 domain-containing protein</fullName>
    </recommendedName>
</protein>
<feature type="region of interest" description="Disordered" evidence="1">
    <location>
        <begin position="362"/>
        <end position="383"/>
    </location>
</feature>
<feature type="compositionally biased region" description="Basic and acidic residues" evidence="1">
    <location>
        <begin position="125"/>
        <end position="135"/>
    </location>
</feature>
<evidence type="ECO:0000313" key="2">
    <source>
        <dbReference type="EMBL" id="WZN63583.1"/>
    </source>
</evidence>
<evidence type="ECO:0008006" key="4">
    <source>
        <dbReference type="Google" id="ProtNLM"/>
    </source>
</evidence>
<dbReference type="EMBL" id="CP151508">
    <property type="protein sequence ID" value="WZN63583.1"/>
    <property type="molecule type" value="Genomic_DNA"/>
</dbReference>
<feature type="region of interest" description="Disordered" evidence="1">
    <location>
        <begin position="63"/>
        <end position="195"/>
    </location>
</feature>
<feature type="region of interest" description="Disordered" evidence="1">
    <location>
        <begin position="1"/>
        <end position="36"/>
    </location>
</feature>
<dbReference type="Proteomes" id="UP001472866">
    <property type="component" value="Chromosome 08"/>
</dbReference>
<feature type="compositionally biased region" description="Basic and acidic residues" evidence="1">
    <location>
        <begin position="169"/>
        <end position="188"/>
    </location>
</feature>
<accession>A0AAX4PCH1</accession>